<accession>A0ABV2TCP3</accession>
<dbReference type="Proteomes" id="UP001549749">
    <property type="component" value="Unassembled WGS sequence"/>
</dbReference>
<dbReference type="EMBL" id="JBEXAC010000002">
    <property type="protein sequence ID" value="MET7000405.1"/>
    <property type="molecule type" value="Genomic_DNA"/>
</dbReference>
<protein>
    <recommendedName>
        <fullName evidence="3">Glycosyl hydrolase family 30 beta sandwich domain-containing protein</fullName>
    </recommendedName>
</protein>
<dbReference type="InterPro" id="IPR017853">
    <property type="entry name" value="GH"/>
</dbReference>
<dbReference type="Gene3D" id="3.20.20.80">
    <property type="entry name" value="Glycosidases"/>
    <property type="match status" value="1"/>
</dbReference>
<reference evidence="1 2" key="1">
    <citation type="submission" date="2024-06" db="EMBL/GenBank/DDBJ databases">
        <title>Chitinophaga defluvii sp. nov., isolated from municipal sewage.</title>
        <authorList>
            <person name="Zhang L."/>
        </authorList>
    </citation>
    <scope>NUCLEOTIDE SEQUENCE [LARGE SCALE GENOMIC DNA]</scope>
    <source>
        <strain evidence="1 2">H8</strain>
    </source>
</reference>
<proteinExistence type="predicted"/>
<keyword evidence="2" id="KW-1185">Reference proteome</keyword>
<gene>
    <name evidence="1" type="ORF">ABR189_23640</name>
</gene>
<evidence type="ECO:0000313" key="2">
    <source>
        <dbReference type="Proteomes" id="UP001549749"/>
    </source>
</evidence>
<evidence type="ECO:0008006" key="3">
    <source>
        <dbReference type="Google" id="ProtNLM"/>
    </source>
</evidence>
<name>A0ABV2TCP3_9BACT</name>
<dbReference type="SUPFAM" id="SSF51445">
    <property type="entry name" value="(Trans)glycosidases"/>
    <property type="match status" value="1"/>
</dbReference>
<evidence type="ECO:0000313" key="1">
    <source>
        <dbReference type="EMBL" id="MET7000405.1"/>
    </source>
</evidence>
<comment type="caution">
    <text evidence="1">The sequence shown here is derived from an EMBL/GenBank/DDBJ whole genome shotgun (WGS) entry which is preliminary data.</text>
</comment>
<dbReference type="RefSeq" id="WP_354662964.1">
    <property type="nucleotide sequence ID" value="NZ_JBEXAC010000002.1"/>
</dbReference>
<organism evidence="1 2">
    <name type="scientific">Chitinophaga defluvii</name>
    <dbReference type="NCBI Taxonomy" id="3163343"/>
    <lineage>
        <taxon>Bacteria</taxon>
        <taxon>Pseudomonadati</taxon>
        <taxon>Bacteroidota</taxon>
        <taxon>Chitinophagia</taxon>
        <taxon>Chitinophagales</taxon>
        <taxon>Chitinophagaceae</taxon>
        <taxon>Chitinophaga</taxon>
    </lineage>
</organism>
<dbReference type="PROSITE" id="PS51257">
    <property type="entry name" value="PROKAR_LIPOPROTEIN"/>
    <property type="match status" value="1"/>
</dbReference>
<sequence length="438" mass="48809">MRAYNRMLIALTAAAITFAGCEKKELPLRTEKPIAPHKTDTPKARNAVWAQSEFVLSTFFALPGSGDTAVYRKILTQTKEAGINLVELTFLSRLALIPALDVAEAQGVKTLAQDLASFSGFQTTVPSFTEDTVINNVSWLNNYNMLEGYYVWDEPFTTTLTQAKTLRDYFKAHDPSRLAFSVMLPSYGPYIWSDSTFPRYVDSYVSTIDPEVVSFDYYPFRENLTSTTLITNDLWKDFGYIRKKALQASKPLWFYFQAVGMQPGQISIMNLERIRVQMYAALSYGVKGLSYYTSHQALIEDGTYDKTPMFNDLKALNTAVKNVGNYLFGKQAEQLYHTGVSSTNRTRYYLDNLSSSALINTAPNDLIIGVFGDAGTTKYLMITNKDFSTAKSGTITLKSAKKVSEFNKSANTTSVLSTSTTSITISIPPGEAALYIIE</sequence>